<dbReference type="SUPFAM" id="SSF56112">
    <property type="entry name" value="Protein kinase-like (PK-like)"/>
    <property type="match status" value="1"/>
</dbReference>
<dbReference type="RefSeq" id="WP_182706846.1">
    <property type="nucleotide sequence ID" value="NZ_JACJII010000001.1"/>
</dbReference>
<proteinExistence type="predicted"/>
<dbReference type="GO" id="GO:0050300">
    <property type="term" value="F:aminoglycoside 6-kinase activity"/>
    <property type="evidence" value="ECO:0007669"/>
    <property type="project" value="UniProtKB-EC"/>
</dbReference>
<keyword evidence="1" id="KW-0808">Transferase</keyword>
<dbReference type="Proteomes" id="UP000539313">
    <property type="component" value="Unassembled WGS sequence"/>
</dbReference>
<gene>
    <name evidence="1" type="ORF">HNR21_004641</name>
</gene>
<protein>
    <submittedName>
        <fullName evidence="1">Streptomycin 6-kinase</fullName>
        <ecNumber evidence="1">2.7.1.72</ecNumber>
    </submittedName>
</protein>
<dbReference type="Gene3D" id="3.90.1200.10">
    <property type="match status" value="1"/>
</dbReference>
<dbReference type="Pfam" id="PF04655">
    <property type="entry name" value="APH_6_hur"/>
    <property type="match status" value="1"/>
</dbReference>
<dbReference type="InterPro" id="IPR011009">
    <property type="entry name" value="Kinase-like_dom_sf"/>
</dbReference>
<sequence>MGGPVNGLPPQVRHKAAHLGAEGERWLRDLPGIVAELSGRWSVTVTGPPLPGGSAAYVARVRTGDGREAVLKIALPGHGAAGQMRTLAAARGRGYVRLLACDTGRRAMLLEALGPPMTDLPLSPEQAITALCRTLRRAWRVAPPPGAVPARKAERLAGLIRRLWEELGQRPCPERVVARALAFAERRAAAFDPGRAVLVHGDPHPGNALRVPVPRAGAESGFVFIDPDGFWEDPAYDLGVVLREWCPQLLAASDPAALARRYCRLLAAAGGLEETAIWEWGFLERVSSGLYCLRVGLDDPGRPLLATAGLLVDA</sequence>
<dbReference type="GO" id="GO:0019748">
    <property type="term" value="P:secondary metabolic process"/>
    <property type="evidence" value="ECO:0007669"/>
    <property type="project" value="InterPro"/>
</dbReference>
<organism evidence="1 2">
    <name type="scientific">Thermomonospora cellulosilytica</name>
    <dbReference type="NCBI Taxonomy" id="1411118"/>
    <lineage>
        <taxon>Bacteria</taxon>
        <taxon>Bacillati</taxon>
        <taxon>Actinomycetota</taxon>
        <taxon>Actinomycetes</taxon>
        <taxon>Streptosporangiales</taxon>
        <taxon>Thermomonosporaceae</taxon>
        <taxon>Thermomonospora</taxon>
    </lineage>
</organism>
<name>A0A7W3RAJ2_9ACTN</name>
<keyword evidence="2" id="KW-1185">Reference proteome</keyword>
<keyword evidence="1" id="KW-0418">Kinase</keyword>
<evidence type="ECO:0000313" key="1">
    <source>
        <dbReference type="EMBL" id="MBA9005759.1"/>
    </source>
</evidence>
<accession>A0A7W3RAJ2</accession>
<dbReference type="EMBL" id="JACJII010000001">
    <property type="protein sequence ID" value="MBA9005759.1"/>
    <property type="molecule type" value="Genomic_DNA"/>
</dbReference>
<reference evidence="1 2" key="1">
    <citation type="submission" date="2020-08" db="EMBL/GenBank/DDBJ databases">
        <title>Sequencing the genomes of 1000 actinobacteria strains.</title>
        <authorList>
            <person name="Klenk H.-P."/>
        </authorList>
    </citation>
    <scope>NUCLEOTIDE SEQUENCE [LARGE SCALE GENOMIC DNA]</scope>
    <source>
        <strain evidence="1 2">DSM 45823</strain>
    </source>
</reference>
<comment type="caution">
    <text evidence="1">The sequence shown here is derived from an EMBL/GenBank/DDBJ whole genome shotgun (WGS) entry which is preliminary data.</text>
</comment>
<dbReference type="AlphaFoldDB" id="A0A7W3RAJ2"/>
<evidence type="ECO:0000313" key="2">
    <source>
        <dbReference type="Proteomes" id="UP000539313"/>
    </source>
</evidence>
<dbReference type="EC" id="2.7.1.72" evidence="1"/>
<dbReference type="InterPro" id="IPR006748">
    <property type="entry name" value="NH2Glyco/OHUrea_AB-resist_kin"/>
</dbReference>